<evidence type="ECO:0000256" key="2">
    <source>
        <dbReference type="ARBA" id="ARBA00022692"/>
    </source>
</evidence>
<feature type="transmembrane region" description="Helical" evidence="5">
    <location>
        <begin position="41"/>
        <end position="62"/>
    </location>
</feature>
<proteinExistence type="predicted"/>
<sequence length="306" mass="33987">MLEDKNSGESIKVNEVTRLFIGMSLVLIWKKFRKRIFEVRLFSAAVNIFKGSIGTGILGLPYSVKNCGILIGTICLALLGIVTIYCMNLIIICSRYLRRKYNLELCDYGDVAEYSVKQYGSQASYASRFITDIFIIFTQVGFLCVYVVFISATADRYLPERYHLIIVGAIFVALVIITSTTNLVIIGYMSTAASILQCSALGLLFIYLIAHFNGGENLKLIGDYRTLPLFFGTAMFAFEGIAVVSFFLIKLLPVENATKNREGFFLVLDISMGLVCVLYITSGFLGYAAFGEEVRGSVTLNLPHNL</sequence>
<feature type="domain" description="Amino acid transporter transmembrane" evidence="6">
    <location>
        <begin position="42"/>
        <end position="305"/>
    </location>
</feature>
<feature type="transmembrane region" description="Helical" evidence="5">
    <location>
        <begin position="192"/>
        <end position="210"/>
    </location>
</feature>
<evidence type="ECO:0000256" key="4">
    <source>
        <dbReference type="ARBA" id="ARBA00023136"/>
    </source>
</evidence>
<comment type="subcellular location">
    <subcellularLocation>
        <location evidence="1">Membrane</location>
        <topology evidence="1">Multi-pass membrane protein</topology>
    </subcellularLocation>
</comment>
<evidence type="ECO:0000313" key="7">
    <source>
        <dbReference type="EMBL" id="KII66157.1"/>
    </source>
</evidence>
<reference evidence="7 8" key="1">
    <citation type="journal article" date="2014" name="Genome Biol. Evol.">
        <title>The genome of the myxosporean Thelohanellus kitauei shows adaptations to nutrient acquisition within its fish host.</title>
        <authorList>
            <person name="Yang Y."/>
            <person name="Xiong J."/>
            <person name="Zhou Z."/>
            <person name="Huo F."/>
            <person name="Miao W."/>
            <person name="Ran C."/>
            <person name="Liu Y."/>
            <person name="Zhang J."/>
            <person name="Feng J."/>
            <person name="Wang M."/>
            <person name="Wang M."/>
            <person name="Wang L."/>
            <person name="Yao B."/>
        </authorList>
    </citation>
    <scope>NUCLEOTIDE SEQUENCE [LARGE SCALE GENOMIC DNA]</scope>
    <source>
        <strain evidence="7">Wuqing</strain>
    </source>
</reference>
<evidence type="ECO:0000259" key="6">
    <source>
        <dbReference type="Pfam" id="PF01490"/>
    </source>
</evidence>
<dbReference type="PANTHER" id="PTHR22950">
    <property type="entry name" value="AMINO ACID TRANSPORTER"/>
    <property type="match status" value="1"/>
</dbReference>
<gene>
    <name evidence="7" type="ORF">RF11_11979</name>
</gene>
<dbReference type="GO" id="GO:0015193">
    <property type="term" value="F:L-proline transmembrane transporter activity"/>
    <property type="evidence" value="ECO:0007669"/>
    <property type="project" value="TreeGrafter"/>
</dbReference>
<feature type="transmembrane region" description="Helical" evidence="5">
    <location>
        <begin position="264"/>
        <end position="290"/>
    </location>
</feature>
<feature type="transmembrane region" description="Helical" evidence="5">
    <location>
        <begin position="129"/>
        <end position="150"/>
    </location>
</feature>
<dbReference type="OrthoDB" id="1684102at2759"/>
<keyword evidence="4 5" id="KW-0472">Membrane</keyword>
<dbReference type="Pfam" id="PF01490">
    <property type="entry name" value="Aa_trans"/>
    <property type="match status" value="1"/>
</dbReference>
<dbReference type="InterPro" id="IPR013057">
    <property type="entry name" value="AA_transpt_TM"/>
</dbReference>
<organism evidence="7 8">
    <name type="scientific">Thelohanellus kitauei</name>
    <name type="common">Myxosporean</name>
    <dbReference type="NCBI Taxonomy" id="669202"/>
    <lineage>
        <taxon>Eukaryota</taxon>
        <taxon>Metazoa</taxon>
        <taxon>Cnidaria</taxon>
        <taxon>Myxozoa</taxon>
        <taxon>Myxosporea</taxon>
        <taxon>Bivalvulida</taxon>
        <taxon>Platysporina</taxon>
        <taxon>Myxobolidae</taxon>
        <taxon>Thelohanellus</taxon>
    </lineage>
</organism>
<dbReference type="Proteomes" id="UP000031668">
    <property type="component" value="Unassembled WGS sequence"/>
</dbReference>
<evidence type="ECO:0000256" key="1">
    <source>
        <dbReference type="ARBA" id="ARBA00004141"/>
    </source>
</evidence>
<evidence type="ECO:0000256" key="3">
    <source>
        <dbReference type="ARBA" id="ARBA00022989"/>
    </source>
</evidence>
<dbReference type="GO" id="GO:0005774">
    <property type="term" value="C:vacuolar membrane"/>
    <property type="evidence" value="ECO:0007669"/>
    <property type="project" value="TreeGrafter"/>
</dbReference>
<dbReference type="GO" id="GO:0015180">
    <property type="term" value="F:L-alanine transmembrane transporter activity"/>
    <property type="evidence" value="ECO:0007669"/>
    <property type="project" value="TreeGrafter"/>
</dbReference>
<comment type="caution">
    <text evidence="7">The sequence shown here is derived from an EMBL/GenBank/DDBJ whole genome shotgun (WGS) entry which is preliminary data.</text>
</comment>
<dbReference type="PANTHER" id="PTHR22950:SF349">
    <property type="entry name" value="AMINO ACID TRANSPORTER TRANSMEMBRANE DOMAIN-CONTAINING PROTEIN"/>
    <property type="match status" value="1"/>
</dbReference>
<feature type="transmembrane region" description="Helical" evidence="5">
    <location>
        <begin position="162"/>
        <end position="185"/>
    </location>
</feature>
<accession>A0A0C2MX37</accession>
<feature type="transmembrane region" description="Helical" evidence="5">
    <location>
        <begin position="68"/>
        <end position="91"/>
    </location>
</feature>
<dbReference type="OMA" id="PWIWIRN"/>
<evidence type="ECO:0000256" key="5">
    <source>
        <dbReference type="SAM" id="Phobius"/>
    </source>
</evidence>
<keyword evidence="2 5" id="KW-0812">Transmembrane</keyword>
<dbReference type="AlphaFoldDB" id="A0A0C2MX37"/>
<name>A0A0C2MX37_THEKT</name>
<keyword evidence="8" id="KW-1185">Reference proteome</keyword>
<keyword evidence="3 5" id="KW-1133">Transmembrane helix</keyword>
<evidence type="ECO:0000313" key="8">
    <source>
        <dbReference type="Proteomes" id="UP000031668"/>
    </source>
</evidence>
<dbReference type="EMBL" id="JWZT01003604">
    <property type="protein sequence ID" value="KII66157.1"/>
    <property type="molecule type" value="Genomic_DNA"/>
</dbReference>
<protein>
    <submittedName>
        <fullName evidence="7">Proton-coupled amino acid transporter 1</fullName>
    </submittedName>
</protein>
<feature type="transmembrane region" description="Helical" evidence="5">
    <location>
        <begin position="230"/>
        <end position="252"/>
    </location>
</feature>